<organism evidence="2 3">
    <name type="scientific">Candidatus Woesebacteria bacterium RBG_13_46_13</name>
    <dbReference type="NCBI Taxonomy" id="1802479"/>
    <lineage>
        <taxon>Bacteria</taxon>
        <taxon>Candidatus Woeseibacteriota</taxon>
    </lineage>
</organism>
<dbReference type="EMBL" id="MGFR01000002">
    <property type="protein sequence ID" value="OGM09922.1"/>
    <property type="molecule type" value="Genomic_DNA"/>
</dbReference>
<feature type="compositionally biased region" description="Basic and acidic residues" evidence="1">
    <location>
        <begin position="158"/>
        <end position="169"/>
    </location>
</feature>
<accession>A0A1F7X4C0</accession>
<dbReference type="STRING" id="1802479.A2Y68_00645"/>
<feature type="region of interest" description="Disordered" evidence="1">
    <location>
        <begin position="158"/>
        <end position="196"/>
    </location>
</feature>
<protein>
    <submittedName>
        <fullName evidence="2">Uncharacterized protein</fullName>
    </submittedName>
</protein>
<dbReference type="AlphaFoldDB" id="A0A1F7X4C0"/>
<gene>
    <name evidence="2" type="ORF">A2Y68_00645</name>
</gene>
<dbReference type="Proteomes" id="UP000176778">
    <property type="component" value="Unassembled WGS sequence"/>
</dbReference>
<proteinExistence type="predicted"/>
<evidence type="ECO:0000313" key="2">
    <source>
        <dbReference type="EMBL" id="OGM09922.1"/>
    </source>
</evidence>
<evidence type="ECO:0000313" key="3">
    <source>
        <dbReference type="Proteomes" id="UP000176778"/>
    </source>
</evidence>
<reference evidence="2 3" key="1">
    <citation type="journal article" date="2016" name="Nat. Commun.">
        <title>Thousands of microbial genomes shed light on interconnected biogeochemical processes in an aquifer system.</title>
        <authorList>
            <person name="Anantharaman K."/>
            <person name="Brown C.T."/>
            <person name="Hug L.A."/>
            <person name="Sharon I."/>
            <person name="Castelle C.J."/>
            <person name="Probst A.J."/>
            <person name="Thomas B.C."/>
            <person name="Singh A."/>
            <person name="Wilkins M.J."/>
            <person name="Karaoz U."/>
            <person name="Brodie E.L."/>
            <person name="Williams K.H."/>
            <person name="Hubbard S.S."/>
            <person name="Banfield J.F."/>
        </authorList>
    </citation>
    <scope>NUCLEOTIDE SEQUENCE [LARGE SCALE GENOMIC DNA]</scope>
</reference>
<evidence type="ECO:0000256" key="1">
    <source>
        <dbReference type="SAM" id="MobiDB-lite"/>
    </source>
</evidence>
<sequence length="211" mass="24046">MTELKDLKDGPFEERVAEVDRWVIAYASEGAIGLIDREILRGVLSEVGANFENLDEDGTKSLAQYSNKGKHLGMEQVWGERRAEFKTWTEAWVETYERRTGKELPKVVFTDEETGEKRPSKTEGMRQLLGELTAYASGCLSFPELAKILITRRYNFGKPKDQPAEEGGRRKITFSGHNISQETGKEKPFAPASFPPEFPLDAWEKIKSWRK</sequence>
<name>A0A1F7X4C0_9BACT</name>
<comment type="caution">
    <text evidence="2">The sequence shown here is derived from an EMBL/GenBank/DDBJ whole genome shotgun (WGS) entry which is preliminary data.</text>
</comment>